<name>A0A7W9NK49_9PSEU</name>
<dbReference type="PANTHER" id="PTHR11999:SF70">
    <property type="entry name" value="MIP05841P"/>
    <property type="match status" value="1"/>
</dbReference>
<sequence length="447" mass="47131">MFAKLAEDLAELPELLAETRTYAARILAGLDDRPVAVSASAAASAALPESGDGLRSAMTAFASRWEPGFAASAGPRYLGFVTGGATPAALAGDWLTSTLDQNAHGSVGSSAVALEREAVAWLGSLFGLDMPGAFVTGATMSNLVGLAIGREWLGAQLGVSVTDEGLPGPVRVLSGTPHSSIGKSLSVLGIGRKRLVSVPTLPDREAVDVSALERELAAGPAIVVANAGTVNTVDFDDIRAVADLKSRYEFWLHVDAAFGGFAAVSPACASLLDGWSEADSVCVDLHKWLNVPYDSAVQFTRRQDLQVRVFENQSPYLGAPGDVPDPMHLTPETSRRLRALPAWFALAAYGRAGYREIVERNIACAREMGSRLAASPDWRLLAPVRLNVVCFAPTTGQVADVLDDLARSGEAFLTPTVYRGVPAIRAAFSNWRTTAADVDRVCRALGV</sequence>
<dbReference type="InterPro" id="IPR015424">
    <property type="entry name" value="PyrdxlP-dep_Trfase"/>
</dbReference>
<evidence type="ECO:0000256" key="6">
    <source>
        <dbReference type="PIRSR" id="PIRSR602129-50"/>
    </source>
</evidence>
<proteinExistence type="inferred from homology"/>
<dbReference type="Gene3D" id="3.40.640.10">
    <property type="entry name" value="Type I PLP-dependent aspartate aminotransferase-like (Major domain)"/>
    <property type="match status" value="1"/>
</dbReference>
<protein>
    <submittedName>
        <fullName evidence="8">Glutamate/tyrosine decarboxylase-like PLP-dependent enzyme</fullName>
    </submittedName>
</protein>
<dbReference type="AlphaFoldDB" id="A0A7W9NK49"/>
<dbReference type="Gene3D" id="3.90.1150.10">
    <property type="entry name" value="Aspartate Aminotransferase, domain 1"/>
    <property type="match status" value="1"/>
</dbReference>
<organism evidence="8 9">
    <name type="scientific">Kutzneria kofuensis</name>
    <dbReference type="NCBI Taxonomy" id="103725"/>
    <lineage>
        <taxon>Bacteria</taxon>
        <taxon>Bacillati</taxon>
        <taxon>Actinomycetota</taxon>
        <taxon>Actinomycetes</taxon>
        <taxon>Pseudonocardiales</taxon>
        <taxon>Pseudonocardiaceae</taxon>
        <taxon>Kutzneria</taxon>
    </lineage>
</organism>
<dbReference type="GO" id="GO:0004058">
    <property type="term" value="F:aromatic-L-amino-acid decarboxylase activity"/>
    <property type="evidence" value="ECO:0007669"/>
    <property type="project" value="UniProtKB-ARBA"/>
</dbReference>
<evidence type="ECO:0000256" key="7">
    <source>
        <dbReference type="RuleBase" id="RU000382"/>
    </source>
</evidence>
<dbReference type="SUPFAM" id="SSF53383">
    <property type="entry name" value="PLP-dependent transferases"/>
    <property type="match status" value="1"/>
</dbReference>
<dbReference type="GO" id="GO:0030170">
    <property type="term" value="F:pyridoxal phosphate binding"/>
    <property type="evidence" value="ECO:0007669"/>
    <property type="project" value="InterPro"/>
</dbReference>
<dbReference type="PANTHER" id="PTHR11999">
    <property type="entry name" value="GROUP II PYRIDOXAL-5-PHOSPHATE DECARBOXYLASE"/>
    <property type="match status" value="1"/>
</dbReference>
<accession>A0A7W9NK49</accession>
<dbReference type="Proteomes" id="UP000585638">
    <property type="component" value="Unassembled WGS sequence"/>
</dbReference>
<dbReference type="InterPro" id="IPR010977">
    <property type="entry name" value="Aromatic_deC"/>
</dbReference>
<comment type="similarity">
    <text evidence="2 7">Belongs to the group II decarboxylase family.</text>
</comment>
<comment type="cofactor">
    <cofactor evidence="1 6 7">
        <name>pyridoxal 5'-phosphate</name>
        <dbReference type="ChEBI" id="CHEBI:597326"/>
    </cofactor>
</comment>
<comment type="caution">
    <text evidence="8">The sequence shown here is derived from an EMBL/GenBank/DDBJ whole genome shotgun (WGS) entry which is preliminary data.</text>
</comment>
<keyword evidence="3" id="KW-0210">Decarboxylase</keyword>
<dbReference type="InterPro" id="IPR015421">
    <property type="entry name" value="PyrdxlP-dep_Trfase_major"/>
</dbReference>
<keyword evidence="9" id="KW-1185">Reference proteome</keyword>
<evidence type="ECO:0000256" key="3">
    <source>
        <dbReference type="ARBA" id="ARBA00022793"/>
    </source>
</evidence>
<feature type="modified residue" description="N6-(pyridoxal phosphate)lysine" evidence="6">
    <location>
        <position position="287"/>
    </location>
</feature>
<dbReference type="RefSeq" id="WP_184866837.1">
    <property type="nucleotide sequence ID" value="NZ_BAAAWY010000009.1"/>
</dbReference>
<evidence type="ECO:0000313" key="9">
    <source>
        <dbReference type="Proteomes" id="UP000585638"/>
    </source>
</evidence>
<dbReference type="GO" id="GO:0019752">
    <property type="term" value="P:carboxylic acid metabolic process"/>
    <property type="evidence" value="ECO:0007669"/>
    <property type="project" value="InterPro"/>
</dbReference>
<dbReference type="InterPro" id="IPR002129">
    <property type="entry name" value="PyrdxlP-dep_de-COase"/>
</dbReference>
<keyword evidence="4 6" id="KW-0663">Pyridoxal phosphate</keyword>
<evidence type="ECO:0000256" key="5">
    <source>
        <dbReference type="ARBA" id="ARBA00023239"/>
    </source>
</evidence>
<gene>
    <name evidence="8" type="ORF">BJ998_006192</name>
</gene>
<dbReference type="Pfam" id="PF00282">
    <property type="entry name" value="Pyridoxal_deC"/>
    <property type="match status" value="1"/>
</dbReference>
<evidence type="ECO:0000256" key="4">
    <source>
        <dbReference type="ARBA" id="ARBA00022898"/>
    </source>
</evidence>
<dbReference type="InterPro" id="IPR015422">
    <property type="entry name" value="PyrdxlP-dep_Trfase_small"/>
</dbReference>
<evidence type="ECO:0000256" key="1">
    <source>
        <dbReference type="ARBA" id="ARBA00001933"/>
    </source>
</evidence>
<evidence type="ECO:0000256" key="2">
    <source>
        <dbReference type="ARBA" id="ARBA00009533"/>
    </source>
</evidence>
<dbReference type="EMBL" id="JACHIR010000001">
    <property type="protein sequence ID" value="MBB5894996.1"/>
    <property type="molecule type" value="Genomic_DNA"/>
</dbReference>
<keyword evidence="5 7" id="KW-0456">Lyase</keyword>
<reference evidence="8 9" key="1">
    <citation type="submission" date="2020-08" db="EMBL/GenBank/DDBJ databases">
        <title>Sequencing the genomes of 1000 actinobacteria strains.</title>
        <authorList>
            <person name="Klenk H.-P."/>
        </authorList>
    </citation>
    <scope>NUCLEOTIDE SEQUENCE [LARGE SCALE GENOMIC DNA]</scope>
    <source>
        <strain evidence="8 9">DSM 43851</strain>
    </source>
</reference>
<evidence type="ECO:0000313" key="8">
    <source>
        <dbReference type="EMBL" id="MBB5894996.1"/>
    </source>
</evidence>